<dbReference type="EMBL" id="LAZR01000029">
    <property type="protein sequence ID" value="KKO02809.1"/>
    <property type="molecule type" value="Genomic_DNA"/>
</dbReference>
<gene>
    <name evidence="2" type="ORF">LCGC14_0102590</name>
</gene>
<keyword evidence="1" id="KW-0472">Membrane</keyword>
<evidence type="ECO:0000256" key="1">
    <source>
        <dbReference type="SAM" id="Phobius"/>
    </source>
</evidence>
<sequence>MRKISPKIWIPAIVTILIVVGLAIFFAWPEKEEISEEINAPEVTPAEEEITPPPGIIWNVPAGKIDPEVEKEIKEAIYNNEDFISMGNALKEKGQFVSIEQLNMTEEWAVIGTAARFESTREYIGTEGVAFLFRRMNQAWEIAWEGDERFCQWLLLVPDTLISQKNKEFYQMFCTKD</sequence>
<proteinExistence type="predicted"/>
<keyword evidence="1" id="KW-1133">Transmembrane helix</keyword>
<evidence type="ECO:0000313" key="2">
    <source>
        <dbReference type="EMBL" id="KKO02809.1"/>
    </source>
</evidence>
<comment type="caution">
    <text evidence="2">The sequence shown here is derived from an EMBL/GenBank/DDBJ whole genome shotgun (WGS) entry which is preliminary data.</text>
</comment>
<reference evidence="2" key="1">
    <citation type="journal article" date="2015" name="Nature">
        <title>Complex archaea that bridge the gap between prokaryotes and eukaryotes.</title>
        <authorList>
            <person name="Spang A."/>
            <person name="Saw J.H."/>
            <person name="Jorgensen S.L."/>
            <person name="Zaremba-Niedzwiedzka K."/>
            <person name="Martijn J."/>
            <person name="Lind A.E."/>
            <person name="van Eijk R."/>
            <person name="Schleper C."/>
            <person name="Guy L."/>
            <person name="Ettema T.J."/>
        </authorList>
    </citation>
    <scope>NUCLEOTIDE SEQUENCE</scope>
</reference>
<dbReference type="AlphaFoldDB" id="A0A0F9YEE6"/>
<feature type="transmembrane region" description="Helical" evidence="1">
    <location>
        <begin position="9"/>
        <end position="28"/>
    </location>
</feature>
<name>A0A0F9YEE6_9ZZZZ</name>
<protein>
    <submittedName>
        <fullName evidence="2">Uncharacterized protein</fullName>
    </submittedName>
</protein>
<organism evidence="2">
    <name type="scientific">marine sediment metagenome</name>
    <dbReference type="NCBI Taxonomy" id="412755"/>
    <lineage>
        <taxon>unclassified sequences</taxon>
        <taxon>metagenomes</taxon>
        <taxon>ecological metagenomes</taxon>
    </lineage>
</organism>
<accession>A0A0F9YEE6</accession>
<keyword evidence="1" id="KW-0812">Transmembrane</keyword>